<dbReference type="InterPro" id="IPR013762">
    <property type="entry name" value="Integrase-like_cat_sf"/>
</dbReference>
<sequence length="348" mass="38865">MNTRALDRFYKLLQKPKAVSTNRKTQEGRLVTPGTIRDINKIIRSCFNQAKKWELVERNPAENVTLPEYEPQKREIWTSDVLFRALKVCDDPRLTLALNLAFCCSLRIGEMLGLTWDCVDVSEESIECDSAAVFIKKELQRVKKTTIQEVEKTGIQLEFPSLPTSSTALVLKKPKTASSIRKVFVPKTVAKMLKAWKEDQDKVKELMGDAYHDYGMVFAGPFGLPTEQNTIAKALKKLIEKHGFPPIVFHSFRHASVTYKLKLNGGDIKAVQGDTGHAQSKMVSDVYSHILDEGRKHNAQLFEKAFYSEEAEDNTSPAGGSLDVSALQKLLANPKAAALLAALAKSLK</sequence>
<comment type="similarity">
    <text evidence="1">Belongs to the 'phage' integrase family.</text>
</comment>
<feature type="domain" description="Tyr recombinase" evidence="4">
    <location>
        <begin position="72"/>
        <end position="303"/>
    </location>
</feature>
<reference evidence="5 6" key="1">
    <citation type="submission" date="2024-03" db="EMBL/GenBank/DDBJ databases">
        <title>Human intestinal bacterial collection.</title>
        <authorList>
            <person name="Pauvert C."/>
            <person name="Hitch T.C.A."/>
            <person name="Clavel T."/>
        </authorList>
    </citation>
    <scope>NUCLEOTIDE SEQUENCE [LARGE SCALE GENOMIC DNA]</scope>
    <source>
        <strain evidence="5 6">CLA-AA-H192</strain>
    </source>
</reference>
<dbReference type="PANTHER" id="PTHR30349">
    <property type="entry name" value="PHAGE INTEGRASE-RELATED"/>
    <property type="match status" value="1"/>
</dbReference>
<keyword evidence="6" id="KW-1185">Reference proteome</keyword>
<dbReference type="InterPro" id="IPR050090">
    <property type="entry name" value="Tyrosine_recombinase_XerCD"/>
</dbReference>
<evidence type="ECO:0000256" key="2">
    <source>
        <dbReference type="ARBA" id="ARBA00023125"/>
    </source>
</evidence>
<dbReference type="RefSeq" id="WP_349136207.1">
    <property type="nucleotide sequence ID" value="NZ_JBBMFF010000234.1"/>
</dbReference>
<evidence type="ECO:0000313" key="6">
    <source>
        <dbReference type="Proteomes" id="UP001491552"/>
    </source>
</evidence>
<dbReference type="InterPro" id="IPR010998">
    <property type="entry name" value="Integrase_recombinase_N"/>
</dbReference>
<keyword evidence="2" id="KW-0238">DNA-binding</keyword>
<protein>
    <submittedName>
        <fullName evidence="5">Site-specific integrase</fullName>
    </submittedName>
</protein>
<dbReference type="InterPro" id="IPR011010">
    <property type="entry name" value="DNA_brk_join_enz"/>
</dbReference>
<dbReference type="Gene3D" id="1.10.443.10">
    <property type="entry name" value="Intergrase catalytic core"/>
    <property type="match status" value="1"/>
</dbReference>
<name>A0ABV1G7V3_9FIRM</name>
<proteinExistence type="inferred from homology"/>
<dbReference type="Gene3D" id="1.10.150.130">
    <property type="match status" value="1"/>
</dbReference>
<gene>
    <name evidence="5" type="ORF">WMO66_09570</name>
</gene>
<keyword evidence="3" id="KW-0233">DNA recombination</keyword>
<dbReference type="Pfam" id="PF00589">
    <property type="entry name" value="Phage_integrase"/>
    <property type="match status" value="1"/>
</dbReference>
<dbReference type="EMBL" id="JBBMFF010000234">
    <property type="protein sequence ID" value="MEQ2511489.1"/>
    <property type="molecule type" value="Genomic_DNA"/>
</dbReference>
<organism evidence="5 6">
    <name type="scientific">Faecousia intestinalis</name>
    <dbReference type="NCBI Taxonomy" id="3133167"/>
    <lineage>
        <taxon>Bacteria</taxon>
        <taxon>Bacillati</taxon>
        <taxon>Bacillota</taxon>
        <taxon>Clostridia</taxon>
        <taxon>Eubacteriales</taxon>
        <taxon>Oscillospiraceae</taxon>
        <taxon>Faecousia</taxon>
    </lineage>
</organism>
<dbReference type="InterPro" id="IPR002104">
    <property type="entry name" value="Integrase_catalytic"/>
</dbReference>
<dbReference type="CDD" id="cd01189">
    <property type="entry name" value="INT_ICEBs1_C_like"/>
    <property type="match status" value="1"/>
</dbReference>
<dbReference type="PANTHER" id="PTHR30349:SF64">
    <property type="entry name" value="PROPHAGE INTEGRASE INTD-RELATED"/>
    <property type="match status" value="1"/>
</dbReference>
<dbReference type="SUPFAM" id="SSF56349">
    <property type="entry name" value="DNA breaking-rejoining enzymes"/>
    <property type="match status" value="1"/>
</dbReference>
<comment type="caution">
    <text evidence="5">The sequence shown here is derived from an EMBL/GenBank/DDBJ whole genome shotgun (WGS) entry which is preliminary data.</text>
</comment>
<evidence type="ECO:0000313" key="5">
    <source>
        <dbReference type="EMBL" id="MEQ2511489.1"/>
    </source>
</evidence>
<evidence type="ECO:0000259" key="4">
    <source>
        <dbReference type="PROSITE" id="PS51898"/>
    </source>
</evidence>
<dbReference type="Proteomes" id="UP001491552">
    <property type="component" value="Unassembled WGS sequence"/>
</dbReference>
<evidence type="ECO:0000256" key="1">
    <source>
        <dbReference type="ARBA" id="ARBA00008857"/>
    </source>
</evidence>
<accession>A0ABV1G7V3</accession>
<evidence type="ECO:0000256" key="3">
    <source>
        <dbReference type="ARBA" id="ARBA00023172"/>
    </source>
</evidence>
<dbReference type="PROSITE" id="PS51898">
    <property type="entry name" value="TYR_RECOMBINASE"/>
    <property type="match status" value="1"/>
</dbReference>